<name>A0ABS5IZ39_9BACT</name>
<feature type="domain" description="RagB/SusD" evidence="6">
    <location>
        <begin position="326"/>
        <end position="629"/>
    </location>
</feature>
<evidence type="ECO:0000256" key="3">
    <source>
        <dbReference type="ARBA" id="ARBA00022729"/>
    </source>
</evidence>
<keyword evidence="4" id="KW-0472">Membrane</keyword>
<evidence type="ECO:0000256" key="4">
    <source>
        <dbReference type="ARBA" id="ARBA00023136"/>
    </source>
</evidence>
<keyword evidence="9" id="KW-1185">Reference proteome</keyword>
<dbReference type="Pfam" id="PF14322">
    <property type="entry name" value="SusD-like_3"/>
    <property type="match status" value="1"/>
</dbReference>
<reference evidence="8 9" key="1">
    <citation type="submission" date="2021-04" db="EMBL/GenBank/DDBJ databases">
        <title>Chitinophaga sp. nov., isolated from the rhizosphere soil.</title>
        <authorList>
            <person name="He S."/>
        </authorList>
    </citation>
    <scope>NUCLEOTIDE SEQUENCE [LARGE SCALE GENOMIC DNA]</scope>
    <source>
        <strain evidence="8 9">2R12</strain>
    </source>
</reference>
<evidence type="ECO:0000256" key="2">
    <source>
        <dbReference type="ARBA" id="ARBA00006275"/>
    </source>
</evidence>
<keyword evidence="5" id="KW-0998">Cell outer membrane</keyword>
<dbReference type="RefSeq" id="WP_211973341.1">
    <property type="nucleotide sequence ID" value="NZ_CBFHAM010000090.1"/>
</dbReference>
<keyword evidence="3" id="KW-0732">Signal</keyword>
<organism evidence="8 9">
    <name type="scientific">Chitinophaga hostae</name>
    <dbReference type="NCBI Taxonomy" id="2831022"/>
    <lineage>
        <taxon>Bacteria</taxon>
        <taxon>Pseudomonadati</taxon>
        <taxon>Bacteroidota</taxon>
        <taxon>Chitinophagia</taxon>
        <taxon>Chitinophagales</taxon>
        <taxon>Chitinophagaceae</taxon>
        <taxon>Chitinophaga</taxon>
    </lineage>
</organism>
<dbReference type="Proteomes" id="UP000676386">
    <property type="component" value="Unassembled WGS sequence"/>
</dbReference>
<comment type="similarity">
    <text evidence="2">Belongs to the SusD family.</text>
</comment>
<dbReference type="InterPro" id="IPR033985">
    <property type="entry name" value="SusD-like_N"/>
</dbReference>
<dbReference type="SUPFAM" id="SSF48452">
    <property type="entry name" value="TPR-like"/>
    <property type="match status" value="1"/>
</dbReference>
<comment type="caution">
    <text evidence="8">The sequence shown here is derived from an EMBL/GenBank/DDBJ whole genome shotgun (WGS) entry which is preliminary data.</text>
</comment>
<evidence type="ECO:0000259" key="6">
    <source>
        <dbReference type="Pfam" id="PF07980"/>
    </source>
</evidence>
<feature type="domain" description="SusD-like N-terminal" evidence="7">
    <location>
        <begin position="96"/>
        <end position="241"/>
    </location>
</feature>
<accession>A0ABS5IZ39</accession>
<sequence length="629" mass="70757">MKKQYKSSYTGFRMLLFLLAALALGSCKKNFLDVSDKLAPELTTDKVFSDPTLTRQYYANIFSGIPNSSRMIIDDSYTAIGGLDNPWAAVSDEIKASSNNVKTIASNGYNPGNADLGRWVTLYQLIRQANVFMGKARAIPQTGISDFISEQEVERMKTVARFFRAYYHYLLFELYGPIPIMDKAVDPNGANLDFARNSADEVVKFISDELTAVAPGLDDMATRPEERTVPTKGVALAVKAKLLVYAASPLFNGGFPEALALKNTDGKLLFSPTNAGKWSVAKTALEEFLNFANGKYELFKLYTGPGGTYNPDESLYRLFMDVDGNKEVIWATPVTSWGNVSTSSAGTDRSSTPRTERAGWCGLGLTQELVDDFFMIDGLPIKESPLYNERSFSVVGDDPSGRTEPGTFKMWVNREPRFYQTVFFQDRRWPISNNKVQFQKGSGNDNSAQDNCYTGYLMHKRIARNVRNEGTYPRSQFRPAIVFRLAEFYLLYAEVCNEVNPADPKILEYLDKIRERAGIPRLSDIKPGLLGNQVQLREAIRHERRIELATEGQRYFDVRRWMIAEKPPGQGGQGGPITGMDMNSPDLTIGGYFKRTFVENRVFTKAMYLYPIPLDEIQKSKLLVQNPLW</sequence>
<evidence type="ECO:0000256" key="5">
    <source>
        <dbReference type="ARBA" id="ARBA00023237"/>
    </source>
</evidence>
<dbReference type="Pfam" id="PF07980">
    <property type="entry name" value="SusD_RagB"/>
    <property type="match status" value="1"/>
</dbReference>
<gene>
    <name evidence="8" type="ORF">KE626_13045</name>
</gene>
<proteinExistence type="inferred from homology"/>
<protein>
    <submittedName>
        <fullName evidence="8">RagB/SusD family nutrient uptake outer membrane protein</fullName>
    </submittedName>
</protein>
<dbReference type="Gene3D" id="1.25.40.390">
    <property type="match status" value="1"/>
</dbReference>
<evidence type="ECO:0000313" key="9">
    <source>
        <dbReference type="Proteomes" id="UP000676386"/>
    </source>
</evidence>
<dbReference type="InterPro" id="IPR011990">
    <property type="entry name" value="TPR-like_helical_dom_sf"/>
</dbReference>
<dbReference type="EMBL" id="JAGTXB010000005">
    <property type="protein sequence ID" value="MBS0028238.1"/>
    <property type="molecule type" value="Genomic_DNA"/>
</dbReference>
<dbReference type="PROSITE" id="PS51257">
    <property type="entry name" value="PROKAR_LIPOPROTEIN"/>
    <property type="match status" value="1"/>
</dbReference>
<evidence type="ECO:0000256" key="1">
    <source>
        <dbReference type="ARBA" id="ARBA00004442"/>
    </source>
</evidence>
<dbReference type="InterPro" id="IPR012944">
    <property type="entry name" value="SusD_RagB_dom"/>
</dbReference>
<evidence type="ECO:0000313" key="8">
    <source>
        <dbReference type="EMBL" id="MBS0028238.1"/>
    </source>
</evidence>
<evidence type="ECO:0000259" key="7">
    <source>
        <dbReference type="Pfam" id="PF14322"/>
    </source>
</evidence>
<comment type="subcellular location">
    <subcellularLocation>
        <location evidence="1">Cell outer membrane</location>
    </subcellularLocation>
</comment>